<dbReference type="PANTHER" id="PTHR35486:SF1">
    <property type="entry name" value="OS02G0689500 PROTEIN"/>
    <property type="match status" value="1"/>
</dbReference>
<dbReference type="InterPro" id="IPR008004">
    <property type="entry name" value="OCTOPUS-like"/>
</dbReference>
<evidence type="ECO:0000313" key="3">
    <source>
        <dbReference type="Proteomes" id="UP001457282"/>
    </source>
</evidence>
<keyword evidence="3" id="KW-1185">Reference proteome</keyword>
<dbReference type="AlphaFoldDB" id="A0AAW1VXJ9"/>
<feature type="compositionally biased region" description="Low complexity" evidence="1">
    <location>
        <begin position="223"/>
        <end position="236"/>
    </location>
</feature>
<reference evidence="2 3" key="1">
    <citation type="journal article" date="2023" name="G3 (Bethesda)">
        <title>A chromosome-length genome assembly and annotation of blackberry (Rubus argutus, cv. 'Hillquist').</title>
        <authorList>
            <person name="Bruna T."/>
            <person name="Aryal R."/>
            <person name="Dudchenko O."/>
            <person name="Sargent D.J."/>
            <person name="Mead D."/>
            <person name="Buti M."/>
            <person name="Cavallini A."/>
            <person name="Hytonen T."/>
            <person name="Andres J."/>
            <person name="Pham M."/>
            <person name="Weisz D."/>
            <person name="Mascagni F."/>
            <person name="Usai G."/>
            <person name="Natali L."/>
            <person name="Bassil N."/>
            <person name="Fernandez G.E."/>
            <person name="Lomsadze A."/>
            <person name="Armour M."/>
            <person name="Olukolu B."/>
            <person name="Poorten T."/>
            <person name="Britton C."/>
            <person name="Davik J."/>
            <person name="Ashrafi H."/>
            <person name="Aiden E.L."/>
            <person name="Borodovsky M."/>
            <person name="Worthington M."/>
        </authorList>
    </citation>
    <scope>NUCLEOTIDE SEQUENCE [LARGE SCALE GENOMIC DNA]</scope>
    <source>
        <strain evidence="2">PI 553951</strain>
    </source>
</reference>
<name>A0AAW1VXJ9_RUBAR</name>
<proteinExistence type="predicted"/>
<organism evidence="2 3">
    <name type="scientific">Rubus argutus</name>
    <name type="common">Southern blackberry</name>
    <dbReference type="NCBI Taxonomy" id="59490"/>
    <lineage>
        <taxon>Eukaryota</taxon>
        <taxon>Viridiplantae</taxon>
        <taxon>Streptophyta</taxon>
        <taxon>Embryophyta</taxon>
        <taxon>Tracheophyta</taxon>
        <taxon>Spermatophyta</taxon>
        <taxon>Magnoliopsida</taxon>
        <taxon>eudicotyledons</taxon>
        <taxon>Gunneridae</taxon>
        <taxon>Pentapetalae</taxon>
        <taxon>rosids</taxon>
        <taxon>fabids</taxon>
        <taxon>Rosales</taxon>
        <taxon>Rosaceae</taxon>
        <taxon>Rosoideae</taxon>
        <taxon>Rosoideae incertae sedis</taxon>
        <taxon>Rubus</taxon>
    </lineage>
</organism>
<dbReference type="Pfam" id="PF05340">
    <property type="entry name" value="DUF740"/>
    <property type="match status" value="1"/>
</dbReference>
<dbReference type="Proteomes" id="UP001457282">
    <property type="component" value="Unassembled WGS sequence"/>
</dbReference>
<gene>
    <name evidence="2" type="ORF">M0R45_035136</name>
</gene>
<feature type="region of interest" description="Disordered" evidence="1">
    <location>
        <begin position="49"/>
        <end position="110"/>
    </location>
</feature>
<evidence type="ECO:0000313" key="2">
    <source>
        <dbReference type="EMBL" id="KAK9911215.1"/>
    </source>
</evidence>
<accession>A0AAW1VXJ9</accession>
<protein>
    <submittedName>
        <fullName evidence="2">Uncharacterized protein</fullName>
    </submittedName>
</protein>
<feature type="region of interest" description="Disordered" evidence="1">
    <location>
        <begin position="181"/>
        <end position="259"/>
    </location>
</feature>
<dbReference type="PANTHER" id="PTHR35486">
    <property type="entry name" value="EXPRESSED PROTEIN"/>
    <property type="match status" value="1"/>
</dbReference>
<sequence length="325" mass="35814">MRCKKHPSDLTSTVGVCASCLRERLTAIIEAQTRAQAQLQIQAQLSRLHSCTEEPPKSDPNPPPLVFPRSVSPYVSRRKSDDSAWPNQNSRSDHNHNQQQRHHIRFYSTPQVGPTYDATTTIGGSYRKSKPKFSLMSLFRSRSDKFWMDPRVASRDSMLTSASSASPSWFSTIFAGKRGKQSKQLYADDSSVRVRSRHRMARGMSPDITPDAGGGFGDDCDRSASGSGDSPASSTPDWKKTPVQATPSRRTRSGPGKNVSGLTFCLSPLVRANPNPHWNQKGFPPDLGITGEIRVATKPHLSTAASFCKNRSRKLADFGRAPSNR</sequence>
<evidence type="ECO:0000256" key="1">
    <source>
        <dbReference type="SAM" id="MobiDB-lite"/>
    </source>
</evidence>
<dbReference type="EMBL" id="JBEDUW010000007">
    <property type="protein sequence ID" value="KAK9911215.1"/>
    <property type="molecule type" value="Genomic_DNA"/>
</dbReference>
<comment type="caution">
    <text evidence="2">The sequence shown here is derived from an EMBL/GenBank/DDBJ whole genome shotgun (WGS) entry which is preliminary data.</text>
</comment>